<evidence type="ECO:0000256" key="1">
    <source>
        <dbReference type="SAM" id="MobiDB-lite"/>
    </source>
</evidence>
<keyword evidence="4" id="KW-1185">Reference proteome</keyword>
<feature type="transmembrane region" description="Helical" evidence="2">
    <location>
        <begin position="105"/>
        <end position="125"/>
    </location>
</feature>
<feature type="compositionally biased region" description="Low complexity" evidence="1">
    <location>
        <begin position="1"/>
        <end position="18"/>
    </location>
</feature>
<accession>A0A7J5B7Q4</accession>
<comment type="caution">
    <text evidence="3">The sequence shown here is derived from an EMBL/GenBank/DDBJ whole genome shotgun (WGS) entry which is preliminary data.</text>
</comment>
<feature type="transmembrane region" description="Helical" evidence="2">
    <location>
        <begin position="178"/>
        <end position="200"/>
    </location>
</feature>
<proteinExistence type="predicted"/>
<protein>
    <submittedName>
        <fullName evidence="3">Uncharacterized protein</fullName>
    </submittedName>
</protein>
<evidence type="ECO:0000313" key="3">
    <source>
        <dbReference type="EMBL" id="KAB1640984.1"/>
    </source>
</evidence>
<feature type="transmembrane region" description="Helical" evidence="2">
    <location>
        <begin position="74"/>
        <end position="93"/>
    </location>
</feature>
<keyword evidence="2" id="KW-1133">Transmembrane helix</keyword>
<keyword evidence="2" id="KW-0812">Transmembrane</keyword>
<evidence type="ECO:0000256" key="2">
    <source>
        <dbReference type="SAM" id="Phobius"/>
    </source>
</evidence>
<feature type="compositionally biased region" description="Pro residues" evidence="1">
    <location>
        <begin position="40"/>
        <end position="51"/>
    </location>
</feature>
<sequence>MHPAQRSAAASNHSSTNTKTKRSLLHRLFNRSSSARSRPSTPPQPTWPHPPLLDIARQTADLPPQRIRERKTNWLLIALAVLALAAVPASITLAGRSEGEPAEDWWVLGAILSAGAAFVCINFGIGPTGTHFLARKARAIRSPTMVIAVILAGLLTLFATVVALGAAMDPDDPEFVDYIEFAVMLFGMALLLTLFAELLVAPPLTVRPNQRPGHWVLNWTAWYFGAFAVSATAGAVTVLVQARDDQGTSLVLQLIVSLLIPLSWIPVRWAGRRPARYRDARPEIASQLMRLSSAAQLARADAQVAEITHLADEVSTLRATLRKFRDESPLATRSGADTKLLELLDVVEFRLRGRTPQSKFTLNYPQELAPILAAPPAELAHAVETLYNALLKQVQ</sequence>
<dbReference type="RefSeq" id="WP_158053329.1">
    <property type="nucleotide sequence ID" value="NZ_WBKB01000011.1"/>
</dbReference>
<feature type="region of interest" description="Disordered" evidence="1">
    <location>
        <begin position="1"/>
        <end position="52"/>
    </location>
</feature>
<feature type="transmembrane region" description="Helical" evidence="2">
    <location>
        <begin position="146"/>
        <end position="166"/>
    </location>
</feature>
<feature type="compositionally biased region" description="Basic residues" evidence="1">
    <location>
        <begin position="19"/>
        <end position="29"/>
    </location>
</feature>
<feature type="transmembrane region" description="Helical" evidence="2">
    <location>
        <begin position="248"/>
        <end position="267"/>
    </location>
</feature>
<gene>
    <name evidence="3" type="ORF">F8O05_13805</name>
</gene>
<dbReference type="EMBL" id="WBKB01000011">
    <property type="protein sequence ID" value="KAB1640984.1"/>
    <property type="molecule type" value="Genomic_DNA"/>
</dbReference>
<reference evidence="3 4" key="1">
    <citation type="submission" date="2019-09" db="EMBL/GenBank/DDBJ databases">
        <title>Phylogeny of genus Pseudoclavibacter and closely related genus.</title>
        <authorList>
            <person name="Li Y."/>
        </authorList>
    </citation>
    <scope>NUCLEOTIDE SEQUENCE [LARGE SCALE GENOMIC DNA]</scope>
    <source>
        <strain evidence="3 4">KCTC 13959</strain>
    </source>
</reference>
<dbReference type="AlphaFoldDB" id="A0A7J5B7Q4"/>
<evidence type="ECO:0000313" key="4">
    <source>
        <dbReference type="Proteomes" id="UP000433493"/>
    </source>
</evidence>
<keyword evidence="2" id="KW-0472">Membrane</keyword>
<feature type="transmembrane region" description="Helical" evidence="2">
    <location>
        <begin position="221"/>
        <end position="242"/>
    </location>
</feature>
<organism evidence="3 4">
    <name type="scientific">Gulosibacter chungangensis</name>
    <dbReference type="NCBI Taxonomy" id="979746"/>
    <lineage>
        <taxon>Bacteria</taxon>
        <taxon>Bacillati</taxon>
        <taxon>Actinomycetota</taxon>
        <taxon>Actinomycetes</taxon>
        <taxon>Micrococcales</taxon>
        <taxon>Microbacteriaceae</taxon>
        <taxon>Gulosibacter</taxon>
    </lineage>
</organism>
<dbReference type="Proteomes" id="UP000433493">
    <property type="component" value="Unassembled WGS sequence"/>
</dbReference>
<name>A0A7J5B7Q4_9MICO</name>